<dbReference type="InterPro" id="IPR014710">
    <property type="entry name" value="RmlC-like_jellyroll"/>
</dbReference>
<evidence type="ECO:0000259" key="18">
    <source>
        <dbReference type="PROSITE" id="PS50042"/>
    </source>
</evidence>
<keyword evidence="10 17" id="KW-0472">Membrane</keyword>
<dbReference type="Gene3D" id="1.10.287.70">
    <property type="match status" value="1"/>
</dbReference>
<evidence type="ECO:0000256" key="14">
    <source>
        <dbReference type="ARBA" id="ARBA00034430"/>
    </source>
</evidence>
<evidence type="ECO:0000256" key="10">
    <source>
        <dbReference type="ARBA" id="ARBA00023136"/>
    </source>
</evidence>
<feature type="transmembrane region" description="Helical" evidence="17">
    <location>
        <begin position="293"/>
        <end position="314"/>
    </location>
</feature>
<dbReference type="Proteomes" id="UP000287033">
    <property type="component" value="Unassembled WGS sequence"/>
</dbReference>
<evidence type="ECO:0000313" key="19">
    <source>
        <dbReference type="EMBL" id="GCC26447.1"/>
    </source>
</evidence>
<evidence type="ECO:0000313" key="20">
    <source>
        <dbReference type="Proteomes" id="UP000287033"/>
    </source>
</evidence>
<accession>A0A401S7S3</accession>
<dbReference type="GO" id="GO:0044877">
    <property type="term" value="F:protein-containing complex binding"/>
    <property type="evidence" value="ECO:0007669"/>
    <property type="project" value="TreeGrafter"/>
</dbReference>
<dbReference type="OrthoDB" id="421226at2759"/>
<evidence type="ECO:0000256" key="13">
    <source>
        <dbReference type="ARBA" id="ARBA00023305"/>
    </source>
</evidence>
<keyword evidence="20" id="KW-1185">Reference proteome</keyword>
<gene>
    <name evidence="19" type="ORF">chiPu_0004864</name>
</gene>
<comment type="catalytic activity">
    <reaction evidence="14">
        <text>K(+)(in) = K(+)(out)</text>
        <dbReference type="Rhea" id="RHEA:29463"/>
        <dbReference type="ChEBI" id="CHEBI:29103"/>
    </reaction>
</comment>
<evidence type="ECO:0000256" key="12">
    <source>
        <dbReference type="ARBA" id="ARBA00023303"/>
    </source>
</evidence>
<dbReference type="SMART" id="SM00100">
    <property type="entry name" value="cNMP"/>
    <property type="match status" value="1"/>
</dbReference>
<feature type="transmembrane region" description="Helical" evidence="17">
    <location>
        <begin position="463"/>
        <end position="481"/>
    </location>
</feature>
<comment type="subcellular location">
    <subcellularLocation>
        <location evidence="1">Membrane</location>
        <topology evidence="1">Multi-pass membrane protein</topology>
    </subcellularLocation>
</comment>
<organism evidence="19 20">
    <name type="scientific">Chiloscyllium punctatum</name>
    <name type="common">Brownbanded bambooshark</name>
    <name type="synonym">Hemiscyllium punctatum</name>
    <dbReference type="NCBI Taxonomy" id="137246"/>
    <lineage>
        <taxon>Eukaryota</taxon>
        <taxon>Metazoa</taxon>
        <taxon>Chordata</taxon>
        <taxon>Craniata</taxon>
        <taxon>Vertebrata</taxon>
        <taxon>Chondrichthyes</taxon>
        <taxon>Elasmobranchii</taxon>
        <taxon>Galeomorphii</taxon>
        <taxon>Galeoidea</taxon>
        <taxon>Orectolobiformes</taxon>
        <taxon>Hemiscylliidae</taxon>
        <taxon>Chiloscyllium</taxon>
    </lineage>
</organism>
<dbReference type="OMA" id="YWASAFE"/>
<dbReference type="PANTHER" id="PTHR45638">
    <property type="entry name" value="CYCLIC NUCLEOTIDE-GATED CATION CHANNEL SUBUNIT A"/>
    <property type="match status" value="1"/>
</dbReference>
<dbReference type="FunFam" id="1.10.287.630:FF:000001">
    <property type="entry name" value="Cyclic nucleotide-gated channel alpha 3"/>
    <property type="match status" value="1"/>
</dbReference>
<evidence type="ECO:0000256" key="15">
    <source>
        <dbReference type="ARBA" id="ARBA00036239"/>
    </source>
</evidence>
<evidence type="ECO:0000256" key="17">
    <source>
        <dbReference type="SAM" id="Phobius"/>
    </source>
</evidence>
<evidence type="ECO:0000256" key="5">
    <source>
        <dbReference type="ARBA" id="ARBA00022692"/>
    </source>
</evidence>
<dbReference type="InterPro" id="IPR000595">
    <property type="entry name" value="cNMP-bd_dom"/>
</dbReference>
<dbReference type="GO" id="GO:0005886">
    <property type="term" value="C:plasma membrane"/>
    <property type="evidence" value="ECO:0007669"/>
    <property type="project" value="TreeGrafter"/>
</dbReference>
<sequence>MRESGKTSFRSNLTAICSEESDQTVPPKLDEEASEDQVLATVENSPSQQEEEILKSELDQGDPHTTLWPSVNIEDVDSEGVTLTPENGQLPPTKVPSSPYKSRTLTVPGVPMSARRSKSSYHENVDEPSEELPVQAWNSQTNLQVDDSFRDKQGSTTSITSAIVNERLQELVRSFKERTELVKEKLIDPDASEDEASPTASPTKKAVEAPAPPPPPEEEKEEDEEHYCEMMCCRFKTQPWIRRIRGLGFPSSVDPFSNPMYVLWLSIVVFAWNWNVWLIPVRCTFPYQTPDNVHLWLLMDYFCDLIYVIDMAFFQSRLQFVQGGDIITAIKPMRENYMKTPKFKMDLVSLLPLDILYIKLGFRPVLRFPRLMKYMTFLEFNDRLEAIMSKAYIYRVIRTTIYLLYSLHINACLYYWASDYEGIGATKWVYDGEGNSYMRCYYWAVKTLITIGGLPDPQTVFEILFQLVNYFTGVFIFSIMIGQMRDVVGAATAGQTYFRNCMDNTVRYMNSYRIPRFVQNRVRKWYEFTWESQGMLDETELLVQLPDKMRLDIAIDVNYSIVSKVALFQGCDRQMIYDMLKRLKSVVYLPGDYVCKKGEIGREMYIIKAGEVQVVGGPDGKTVFVTLRAGSVFGEISLLSVGGGNRRTANVVAHGFANLFILDKKDLNDILTHYPDSQKLLRKKAKKLLSKDDGKDVKPQPKGIQHIIPPRPETPKLFLAALSITDKFGIKGTFSLIKQKLRESAKMKPHPMPPASPVHRRSPVPVEKVEDDYDDEVVSESSDYSVVIRMSPSHRKDKEQILSVEVPAEEEEDSEK</sequence>
<feature type="transmembrane region" description="Helical" evidence="17">
    <location>
        <begin position="347"/>
        <end position="366"/>
    </location>
</feature>
<dbReference type="Gene3D" id="2.60.120.10">
    <property type="entry name" value="Jelly Rolls"/>
    <property type="match status" value="1"/>
</dbReference>
<evidence type="ECO:0000256" key="1">
    <source>
        <dbReference type="ARBA" id="ARBA00004141"/>
    </source>
</evidence>
<feature type="compositionally biased region" description="Basic and acidic residues" evidence="16">
    <location>
        <begin position="52"/>
        <end position="62"/>
    </location>
</feature>
<feature type="compositionally biased region" description="Acidic residues" evidence="16">
    <location>
        <begin position="807"/>
        <end position="816"/>
    </location>
</feature>
<dbReference type="GO" id="GO:0005222">
    <property type="term" value="F:intracellularly cAMP-activated cation channel activity"/>
    <property type="evidence" value="ECO:0007669"/>
    <property type="project" value="TreeGrafter"/>
</dbReference>
<keyword evidence="5 17" id="KW-0812">Transmembrane</keyword>
<evidence type="ECO:0000256" key="3">
    <source>
        <dbReference type="ARBA" id="ARBA00022535"/>
    </source>
</evidence>
<comment type="caution">
    <text evidence="19">The sequence shown here is derived from an EMBL/GenBank/DDBJ whole genome shotgun (WGS) entry which is preliminary data.</text>
</comment>
<protein>
    <recommendedName>
        <fullName evidence="18">Cyclic nucleotide-binding domain-containing protein</fullName>
    </recommendedName>
</protein>
<feature type="compositionally biased region" description="Acidic residues" evidence="16">
    <location>
        <begin position="769"/>
        <end position="778"/>
    </location>
</feature>
<keyword evidence="4" id="KW-0716">Sensory transduction</keyword>
<dbReference type="STRING" id="137246.A0A401S7S3"/>
<evidence type="ECO:0000256" key="16">
    <source>
        <dbReference type="SAM" id="MobiDB-lite"/>
    </source>
</evidence>
<keyword evidence="12" id="KW-0407">Ion channel</keyword>
<dbReference type="CDD" id="cd00038">
    <property type="entry name" value="CAP_ED"/>
    <property type="match status" value="1"/>
</dbReference>
<keyword evidence="8" id="KW-0142">cGMP-binding</keyword>
<evidence type="ECO:0000256" key="4">
    <source>
        <dbReference type="ARBA" id="ARBA00022606"/>
    </source>
</evidence>
<dbReference type="InterPro" id="IPR018488">
    <property type="entry name" value="cNMP-bd_CS"/>
</dbReference>
<evidence type="ECO:0000256" key="8">
    <source>
        <dbReference type="ARBA" id="ARBA00022992"/>
    </source>
</evidence>
<name>A0A401S7S3_CHIPU</name>
<keyword evidence="9" id="KW-0406">Ion transport</keyword>
<dbReference type="FunFam" id="2.60.120.10:FF:000020">
    <property type="entry name" value="Cyclic nucleotide-gated channel beta 3"/>
    <property type="match status" value="1"/>
</dbReference>
<keyword evidence="7 17" id="KW-1133">Transmembrane helix</keyword>
<feature type="transmembrane region" description="Helical" evidence="17">
    <location>
        <begin position="261"/>
        <end position="281"/>
    </location>
</feature>
<keyword evidence="3" id="KW-0140">cGMP</keyword>
<evidence type="ECO:0000256" key="11">
    <source>
        <dbReference type="ARBA" id="ARBA00023286"/>
    </source>
</evidence>
<dbReference type="PROSITE" id="PS00888">
    <property type="entry name" value="CNMP_BINDING_1"/>
    <property type="match status" value="1"/>
</dbReference>
<dbReference type="GO" id="GO:0001895">
    <property type="term" value="P:retina homeostasis"/>
    <property type="evidence" value="ECO:0007669"/>
    <property type="project" value="TreeGrafter"/>
</dbReference>
<dbReference type="GO" id="GO:0030553">
    <property type="term" value="F:cGMP binding"/>
    <property type="evidence" value="ECO:0007669"/>
    <property type="project" value="UniProtKB-KW"/>
</dbReference>
<proteinExistence type="predicted"/>
<keyword evidence="11" id="KW-1071">Ligand-gated ion channel</keyword>
<dbReference type="GO" id="GO:0007601">
    <property type="term" value="P:visual perception"/>
    <property type="evidence" value="ECO:0007669"/>
    <property type="project" value="UniProtKB-KW"/>
</dbReference>
<dbReference type="Gene3D" id="1.10.287.630">
    <property type="entry name" value="Helix hairpin bin"/>
    <property type="match status" value="1"/>
</dbReference>
<evidence type="ECO:0000256" key="7">
    <source>
        <dbReference type="ARBA" id="ARBA00022989"/>
    </source>
</evidence>
<dbReference type="AlphaFoldDB" id="A0A401S7S3"/>
<dbReference type="PANTHER" id="PTHR45638:SF16">
    <property type="entry name" value="CYCLIC NUCLEOTIDE-GATED CATION CHANNEL BETA-1"/>
    <property type="match status" value="1"/>
</dbReference>
<feature type="domain" description="Cyclic nucleotide-binding" evidence="18">
    <location>
        <begin position="567"/>
        <end position="671"/>
    </location>
</feature>
<dbReference type="GO" id="GO:0001750">
    <property type="term" value="C:photoreceptor outer segment"/>
    <property type="evidence" value="ECO:0007669"/>
    <property type="project" value="TreeGrafter"/>
</dbReference>
<feature type="region of interest" description="Disordered" evidence="16">
    <location>
        <begin position="1"/>
        <end position="132"/>
    </location>
</feature>
<dbReference type="GO" id="GO:0017071">
    <property type="term" value="C:intracellular cyclic nucleotide activated cation channel complex"/>
    <property type="evidence" value="ECO:0007669"/>
    <property type="project" value="TreeGrafter"/>
</dbReference>
<dbReference type="FunFam" id="1.10.287.70:FF:000072">
    <property type="entry name" value="Cyclic nucleotide gated channel beta 3"/>
    <property type="match status" value="1"/>
</dbReference>
<dbReference type="PROSITE" id="PS00889">
    <property type="entry name" value="CNMP_BINDING_2"/>
    <property type="match status" value="1"/>
</dbReference>
<dbReference type="SUPFAM" id="SSF51206">
    <property type="entry name" value="cAMP-binding domain-like"/>
    <property type="match status" value="1"/>
</dbReference>
<feature type="compositionally biased region" description="Polar residues" evidence="16">
    <location>
        <begin position="1"/>
        <end position="15"/>
    </location>
</feature>
<evidence type="ECO:0000256" key="6">
    <source>
        <dbReference type="ARBA" id="ARBA00022741"/>
    </source>
</evidence>
<reference evidence="19 20" key="1">
    <citation type="journal article" date="2018" name="Nat. Ecol. Evol.">
        <title>Shark genomes provide insights into elasmobranch evolution and the origin of vertebrates.</title>
        <authorList>
            <person name="Hara Y"/>
            <person name="Yamaguchi K"/>
            <person name="Onimaru K"/>
            <person name="Kadota M"/>
            <person name="Koyanagi M"/>
            <person name="Keeley SD"/>
            <person name="Tatsumi K"/>
            <person name="Tanaka K"/>
            <person name="Motone F"/>
            <person name="Kageyama Y"/>
            <person name="Nozu R"/>
            <person name="Adachi N"/>
            <person name="Nishimura O"/>
            <person name="Nakagawa R"/>
            <person name="Tanegashima C"/>
            <person name="Kiyatake I"/>
            <person name="Matsumoto R"/>
            <person name="Murakumo K"/>
            <person name="Nishida K"/>
            <person name="Terakita A"/>
            <person name="Kuratani S"/>
            <person name="Sato K"/>
            <person name="Hyodo S Kuraku.S."/>
        </authorList>
    </citation>
    <scope>NUCLEOTIDE SEQUENCE [LARGE SCALE GENOMIC DNA]</scope>
</reference>
<dbReference type="EMBL" id="BEZZ01000124">
    <property type="protein sequence ID" value="GCC26447.1"/>
    <property type="molecule type" value="Genomic_DNA"/>
</dbReference>
<feature type="region of interest" description="Disordered" evidence="16">
    <location>
        <begin position="185"/>
        <end position="223"/>
    </location>
</feature>
<dbReference type="InterPro" id="IPR018490">
    <property type="entry name" value="cNMP-bd_dom_sf"/>
</dbReference>
<keyword evidence="2" id="KW-0813">Transport</keyword>
<keyword evidence="6" id="KW-0547">Nucleotide-binding</keyword>
<dbReference type="GO" id="GO:0005223">
    <property type="term" value="F:intracellularly cGMP-activated cation channel activity"/>
    <property type="evidence" value="ECO:0007669"/>
    <property type="project" value="TreeGrafter"/>
</dbReference>
<dbReference type="InterPro" id="IPR050866">
    <property type="entry name" value="CNG_cation_channel"/>
</dbReference>
<dbReference type="PROSITE" id="PS50042">
    <property type="entry name" value="CNMP_BINDING_3"/>
    <property type="match status" value="1"/>
</dbReference>
<keyword evidence="13" id="KW-0844">Vision</keyword>
<comment type="catalytic activity">
    <reaction evidence="15">
        <text>Na(+)(in) = Na(+)(out)</text>
        <dbReference type="Rhea" id="RHEA:34963"/>
        <dbReference type="ChEBI" id="CHEBI:29101"/>
    </reaction>
</comment>
<evidence type="ECO:0000256" key="2">
    <source>
        <dbReference type="ARBA" id="ARBA00022448"/>
    </source>
</evidence>
<dbReference type="SUPFAM" id="SSF81324">
    <property type="entry name" value="Voltage-gated potassium channels"/>
    <property type="match status" value="1"/>
</dbReference>
<evidence type="ECO:0000256" key="9">
    <source>
        <dbReference type="ARBA" id="ARBA00023065"/>
    </source>
</evidence>
<feature type="compositionally biased region" description="Polar residues" evidence="16">
    <location>
        <begin position="95"/>
        <end position="105"/>
    </location>
</feature>
<dbReference type="Pfam" id="PF00027">
    <property type="entry name" value="cNMP_binding"/>
    <property type="match status" value="1"/>
</dbReference>
<feature type="region of interest" description="Disordered" evidence="16">
    <location>
        <begin position="743"/>
        <end position="816"/>
    </location>
</feature>
<feature type="transmembrane region" description="Helical" evidence="17">
    <location>
        <begin position="396"/>
        <end position="417"/>
    </location>
</feature>